<keyword evidence="2" id="KW-1185">Reference proteome</keyword>
<protein>
    <recommendedName>
        <fullName evidence="3">EthD domain-containing protein</fullName>
    </recommendedName>
</protein>
<dbReference type="OrthoDB" id="2851338at2759"/>
<dbReference type="VEuPathDB" id="FungiDB:A1O7_09020"/>
<organism evidence="1 2">
    <name type="scientific">Cladophialophora yegresii CBS 114405</name>
    <dbReference type="NCBI Taxonomy" id="1182544"/>
    <lineage>
        <taxon>Eukaryota</taxon>
        <taxon>Fungi</taxon>
        <taxon>Dikarya</taxon>
        <taxon>Ascomycota</taxon>
        <taxon>Pezizomycotina</taxon>
        <taxon>Eurotiomycetes</taxon>
        <taxon>Chaetothyriomycetidae</taxon>
        <taxon>Chaetothyriales</taxon>
        <taxon>Herpotrichiellaceae</taxon>
        <taxon>Cladophialophora</taxon>
    </lineage>
</organism>
<evidence type="ECO:0000313" key="1">
    <source>
        <dbReference type="EMBL" id="EXJ56089.1"/>
    </source>
</evidence>
<evidence type="ECO:0000313" key="2">
    <source>
        <dbReference type="Proteomes" id="UP000019473"/>
    </source>
</evidence>
<reference evidence="1 2" key="1">
    <citation type="submission" date="2013-03" db="EMBL/GenBank/DDBJ databases">
        <title>The Genome Sequence of Cladophialophora yegresii CBS 114405.</title>
        <authorList>
            <consortium name="The Broad Institute Genomics Platform"/>
            <person name="Cuomo C."/>
            <person name="de Hoog S."/>
            <person name="Gorbushina A."/>
            <person name="Walker B."/>
            <person name="Young S.K."/>
            <person name="Zeng Q."/>
            <person name="Gargeya S."/>
            <person name="Fitzgerald M."/>
            <person name="Haas B."/>
            <person name="Abouelleil A."/>
            <person name="Allen A.W."/>
            <person name="Alvarado L."/>
            <person name="Arachchi H.M."/>
            <person name="Berlin A.M."/>
            <person name="Chapman S.B."/>
            <person name="Gainer-Dewar J."/>
            <person name="Goldberg J."/>
            <person name="Griggs A."/>
            <person name="Gujja S."/>
            <person name="Hansen M."/>
            <person name="Howarth C."/>
            <person name="Imamovic A."/>
            <person name="Ireland A."/>
            <person name="Larimer J."/>
            <person name="McCowan C."/>
            <person name="Murphy C."/>
            <person name="Pearson M."/>
            <person name="Poon T.W."/>
            <person name="Priest M."/>
            <person name="Roberts A."/>
            <person name="Saif S."/>
            <person name="Shea T."/>
            <person name="Sisk P."/>
            <person name="Sykes S."/>
            <person name="Wortman J."/>
            <person name="Nusbaum C."/>
            <person name="Birren B."/>
        </authorList>
    </citation>
    <scope>NUCLEOTIDE SEQUENCE [LARGE SCALE GENOMIC DNA]</scope>
    <source>
        <strain evidence="1 2">CBS 114405</strain>
    </source>
</reference>
<dbReference type="HOGENOM" id="CLU_073903_2_0_1"/>
<gene>
    <name evidence="1" type="ORF">A1O7_09020</name>
</gene>
<dbReference type="AlphaFoldDB" id="W9WC35"/>
<accession>W9WC35</accession>
<evidence type="ECO:0008006" key="3">
    <source>
        <dbReference type="Google" id="ProtNLM"/>
    </source>
</evidence>
<dbReference type="RefSeq" id="XP_007761199.1">
    <property type="nucleotide sequence ID" value="XM_007763009.1"/>
</dbReference>
<dbReference type="Proteomes" id="UP000019473">
    <property type="component" value="Unassembled WGS sequence"/>
</dbReference>
<comment type="caution">
    <text evidence="1">The sequence shown here is derived from an EMBL/GenBank/DDBJ whole genome shotgun (WGS) entry which is preliminary data.</text>
</comment>
<name>W9WC35_9EURO</name>
<sequence length="244" mass="27853">MAASPYLLRILSKPTNDDVDSWTKWYMSEGLPNLLSKLNATRATFYHVYNDFNLATKTPLDVNKSKLHSVQLTHTDLEPPADKTCLALCQLDSFDNLEEIFRLSDLTNDKAHGTVSDLRVYKLIQDFDPRGIGHTRPPFLLNVQNEPADAVDYNKFYSEEHLDMLNRVPGYRRSQRYQLIKGHNEQTSDAPKFMAVHEWESLDALDGPEIREADASPNTHRVFGNAKKVNIRGFKSLKAFGDLK</sequence>
<proteinExistence type="predicted"/>
<dbReference type="GeneID" id="19183584"/>
<dbReference type="EMBL" id="AMGW01000006">
    <property type="protein sequence ID" value="EXJ56089.1"/>
    <property type="molecule type" value="Genomic_DNA"/>
</dbReference>